<dbReference type="PROSITE" id="PS50157">
    <property type="entry name" value="ZINC_FINGER_C2H2_2"/>
    <property type="match status" value="2"/>
</dbReference>
<keyword evidence="7" id="KW-0539">Nucleus</keyword>
<dbReference type="EMBL" id="CAKASE010000076">
    <property type="protein sequence ID" value="CAG9577507.1"/>
    <property type="molecule type" value="Genomic_DNA"/>
</dbReference>
<dbReference type="GO" id="GO:0008270">
    <property type="term" value="F:zinc ion binding"/>
    <property type="evidence" value="ECO:0007669"/>
    <property type="project" value="UniProtKB-KW"/>
</dbReference>
<comment type="similarity">
    <text evidence="8">Belongs to the snail C2H2-type zinc-finger protein family.</text>
</comment>
<keyword evidence="3" id="KW-0677">Repeat</keyword>
<keyword evidence="13" id="KW-1185">Reference proteome</keyword>
<evidence type="ECO:0000256" key="6">
    <source>
        <dbReference type="ARBA" id="ARBA00023125"/>
    </source>
</evidence>
<comment type="subcellular location">
    <subcellularLocation>
        <location evidence="1">Nucleus</location>
    </subcellularLocation>
</comment>
<evidence type="ECO:0000313" key="12">
    <source>
        <dbReference type="EMBL" id="CAG9577507.1"/>
    </source>
</evidence>
<gene>
    <name evidence="12" type="ORF">DCHRY22_LOCUS12329</name>
</gene>
<evidence type="ECO:0000256" key="4">
    <source>
        <dbReference type="ARBA" id="ARBA00022771"/>
    </source>
</evidence>
<feature type="coiled-coil region" evidence="10">
    <location>
        <begin position="158"/>
        <end position="225"/>
    </location>
</feature>
<evidence type="ECO:0000256" key="3">
    <source>
        <dbReference type="ARBA" id="ARBA00022737"/>
    </source>
</evidence>
<keyword evidence="10" id="KW-0175">Coiled coil</keyword>
<evidence type="ECO:0000259" key="11">
    <source>
        <dbReference type="PROSITE" id="PS50157"/>
    </source>
</evidence>
<dbReference type="GO" id="GO:0000981">
    <property type="term" value="F:DNA-binding transcription factor activity, RNA polymerase II-specific"/>
    <property type="evidence" value="ECO:0007669"/>
    <property type="project" value="TreeGrafter"/>
</dbReference>
<reference evidence="12" key="1">
    <citation type="submission" date="2021-09" db="EMBL/GenBank/DDBJ databases">
        <authorList>
            <person name="Martin H S."/>
        </authorList>
    </citation>
    <scope>NUCLEOTIDE SEQUENCE</scope>
</reference>
<dbReference type="InterPro" id="IPR013087">
    <property type="entry name" value="Znf_C2H2_type"/>
</dbReference>
<organism evidence="12 13">
    <name type="scientific">Danaus chrysippus</name>
    <name type="common">African queen</name>
    <dbReference type="NCBI Taxonomy" id="151541"/>
    <lineage>
        <taxon>Eukaryota</taxon>
        <taxon>Metazoa</taxon>
        <taxon>Ecdysozoa</taxon>
        <taxon>Arthropoda</taxon>
        <taxon>Hexapoda</taxon>
        <taxon>Insecta</taxon>
        <taxon>Pterygota</taxon>
        <taxon>Neoptera</taxon>
        <taxon>Endopterygota</taxon>
        <taxon>Lepidoptera</taxon>
        <taxon>Glossata</taxon>
        <taxon>Ditrysia</taxon>
        <taxon>Papilionoidea</taxon>
        <taxon>Nymphalidae</taxon>
        <taxon>Danainae</taxon>
        <taxon>Danaini</taxon>
        <taxon>Danaina</taxon>
        <taxon>Danaus</taxon>
        <taxon>Anosia</taxon>
    </lineage>
</organism>
<feature type="domain" description="C2H2-type" evidence="11">
    <location>
        <begin position="30"/>
        <end position="58"/>
    </location>
</feature>
<evidence type="ECO:0000256" key="8">
    <source>
        <dbReference type="ARBA" id="ARBA00037948"/>
    </source>
</evidence>
<name>A0A8J2R2A9_9NEOP</name>
<proteinExistence type="inferred from homology"/>
<dbReference type="PANTHER" id="PTHR24388:SF54">
    <property type="entry name" value="PROTEIN ESCARGOT"/>
    <property type="match status" value="1"/>
</dbReference>
<dbReference type="SMART" id="SM00355">
    <property type="entry name" value="ZnF_C2H2"/>
    <property type="match status" value="4"/>
</dbReference>
<evidence type="ECO:0000256" key="1">
    <source>
        <dbReference type="ARBA" id="ARBA00004123"/>
    </source>
</evidence>
<keyword evidence="2" id="KW-0479">Metal-binding</keyword>
<accession>A0A8J2R2A9</accession>
<keyword evidence="4 9" id="KW-0863">Zinc-finger</keyword>
<dbReference type="PANTHER" id="PTHR24388">
    <property type="entry name" value="ZINC FINGER PROTEIN"/>
    <property type="match status" value="1"/>
</dbReference>
<dbReference type="InterPro" id="IPR050527">
    <property type="entry name" value="Snail/Krueppel_Znf"/>
</dbReference>
<dbReference type="PROSITE" id="PS00028">
    <property type="entry name" value="ZINC_FINGER_C2H2_1"/>
    <property type="match status" value="3"/>
</dbReference>
<dbReference type="Proteomes" id="UP000789524">
    <property type="component" value="Unassembled WGS sequence"/>
</dbReference>
<evidence type="ECO:0000256" key="2">
    <source>
        <dbReference type="ARBA" id="ARBA00022723"/>
    </source>
</evidence>
<evidence type="ECO:0000256" key="9">
    <source>
        <dbReference type="PROSITE-ProRule" id="PRU00042"/>
    </source>
</evidence>
<feature type="domain" description="C2H2-type" evidence="11">
    <location>
        <begin position="429"/>
        <end position="457"/>
    </location>
</feature>
<dbReference type="GO" id="GO:0005634">
    <property type="term" value="C:nucleus"/>
    <property type="evidence" value="ECO:0007669"/>
    <property type="project" value="UniProtKB-SubCell"/>
</dbReference>
<keyword evidence="5" id="KW-0862">Zinc</keyword>
<keyword evidence="6" id="KW-0238">DNA-binding</keyword>
<comment type="caution">
    <text evidence="12">The sequence shown here is derived from an EMBL/GenBank/DDBJ whole genome shotgun (WGS) entry which is preliminary data.</text>
</comment>
<dbReference type="AlphaFoldDB" id="A0A8J2R2A9"/>
<evidence type="ECO:0000256" key="5">
    <source>
        <dbReference type="ARBA" id="ARBA00022833"/>
    </source>
</evidence>
<protein>
    <submittedName>
        <fullName evidence="12">(African queen) hypothetical protein</fullName>
    </submittedName>
</protein>
<sequence>MATHLTTHSDFKPFLCSFGNCKKRFKDKDRKCKICKKIFKEHKYLKQHYWVTHCVKYKVMKRQSKKQVQIKQEIEDCEQEEMSHEVKVECVDGDDKKSIGNSKPDECQNISEDIFGSVQDEINLEAIDHLLIEHVIKPGDEIVTQEIEKDVEIDKKCHDQAQKHIKELLTKARRKKEMKELERTRRIYNRRIKEASVRQGVTIKYVKINNEINESTSNNDETQNELETNYINGDEGSAVIDENINNNKFKLNTHQCYVCLKLYETKEKLLKHCEEHFDVCNTTILKKCPLCDYVTRLNISRHLRCVHNIKNKICTRINENKNEKTSTGFYYDINDGKNIIEIIPSVKELNKRAYINLDKQRKESKNGRIQKTKLVKKNDEWIVEKQNIDLNEYIIPKIKNVLNVPSNDYLSRLKVLSIIAKNEGRKIMFPCDKCKKICQTLSALKLHYRKHETNPKPFKPKVWKHKIGSTEKSAKIPVPSENRYQKPKPIVNKHKCDPKLKEFYEENIKGGDIEFWHFLKIYNKMSKENIKDFKDLENRTEFGIHYKENVIKKTPRIRKTHNAFTRTIMLNRKDYNKRRKMIEVLRKNIRNEKKSSKED</sequence>
<evidence type="ECO:0000256" key="7">
    <source>
        <dbReference type="ARBA" id="ARBA00023242"/>
    </source>
</evidence>
<evidence type="ECO:0000256" key="10">
    <source>
        <dbReference type="SAM" id="Coils"/>
    </source>
</evidence>
<evidence type="ECO:0000313" key="13">
    <source>
        <dbReference type="Proteomes" id="UP000789524"/>
    </source>
</evidence>
<dbReference type="OrthoDB" id="8117402at2759"/>
<dbReference type="GO" id="GO:0000978">
    <property type="term" value="F:RNA polymerase II cis-regulatory region sequence-specific DNA binding"/>
    <property type="evidence" value="ECO:0007669"/>
    <property type="project" value="TreeGrafter"/>
</dbReference>